<dbReference type="Proteomes" id="UP000248857">
    <property type="component" value="Unassembled WGS sequence"/>
</dbReference>
<dbReference type="Gene3D" id="3.40.366.10">
    <property type="entry name" value="Malonyl-Coenzyme A Acyl Carrier Protein, domain 2"/>
    <property type="match status" value="1"/>
</dbReference>
<dbReference type="InterPro" id="IPR004410">
    <property type="entry name" value="Malonyl_CoA-ACP_transAc_FabD"/>
</dbReference>
<dbReference type="PIRSF" id="PIRSF000446">
    <property type="entry name" value="Mct"/>
    <property type="match status" value="1"/>
</dbReference>
<dbReference type="InterPro" id="IPR016036">
    <property type="entry name" value="Malonyl_transacylase_ACP-bd"/>
</dbReference>
<dbReference type="InterPro" id="IPR016035">
    <property type="entry name" value="Acyl_Trfase/lysoPLipase"/>
</dbReference>
<comment type="similarity">
    <text evidence="4">Belongs to the fabD family.</text>
</comment>
<dbReference type="Pfam" id="PF00698">
    <property type="entry name" value="Acyl_transf_1"/>
    <property type="match status" value="1"/>
</dbReference>
<dbReference type="EMBL" id="PQWO01000018">
    <property type="protein sequence ID" value="PZD71362.1"/>
    <property type="molecule type" value="Genomic_DNA"/>
</dbReference>
<comment type="catalytic activity">
    <reaction evidence="3 4">
        <text>holo-[ACP] + malonyl-CoA = malonyl-[ACP] + CoA</text>
        <dbReference type="Rhea" id="RHEA:41792"/>
        <dbReference type="Rhea" id="RHEA-COMP:9623"/>
        <dbReference type="Rhea" id="RHEA-COMP:9685"/>
        <dbReference type="ChEBI" id="CHEBI:57287"/>
        <dbReference type="ChEBI" id="CHEBI:57384"/>
        <dbReference type="ChEBI" id="CHEBI:64479"/>
        <dbReference type="ChEBI" id="CHEBI:78449"/>
        <dbReference type="EC" id="2.3.1.39"/>
    </reaction>
</comment>
<evidence type="ECO:0000256" key="5">
    <source>
        <dbReference type="PIRSR" id="PIRSR000446-1"/>
    </source>
</evidence>
<keyword evidence="8" id="KW-1185">Reference proteome</keyword>
<proteinExistence type="inferred from homology"/>
<dbReference type="GO" id="GO:0004314">
    <property type="term" value="F:[acyl-carrier-protein] S-malonyltransferase activity"/>
    <property type="evidence" value="ECO:0007669"/>
    <property type="project" value="UniProtKB-EC"/>
</dbReference>
<protein>
    <recommendedName>
        <fullName evidence="4">Malonyl CoA-acyl carrier protein transacylase</fullName>
        <ecNumber evidence="4">2.3.1.39</ecNumber>
    </recommendedName>
</protein>
<organism evidence="7 8">
    <name type="scientific">Acaryochloris thomasi RCC1774</name>
    <dbReference type="NCBI Taxonomy" id="1764569"/>
    <lineage>
        <taxon>Bacteria</taxon>
        <taxon>Bacillati</taxon>
        <taxon>Cyanobacteriota</taxon>
        <taxon>Cyanophyceae</taxon>
        <taxon>Acaryochloridales</taxon>
        <taxon>Acaryochloridaceae</taxon>
        <taxon>Acaryochloris</taxon>
        <taxon>Acaryochloris thomasi</taxon>
    </lineage>
</organism>
<dbReference type="PANTHER" id="PTHR42681:SF1">
    <property type="entry name" value="MALONYL-COA-ACYL CARRIER PROTEIN TRANSACYLASE, MITOCHONDRIAL"/>
    <property type="match status" value="1"/>
</dbReference>
<keyword evidence="1 4" id="KW-0808">Transferase</keyword>
<dbReference type="EC" id="2.3.1.39" evidence="4"/>
<dbReference type="SUPFAM" id="SSF55048">
    <property type="entry name" value="Probable ACP-binding domain of malonyl-CoA ACP transacylase"/>
    <property type="match status" value="1"/>
</dbReference>
<feature type="domain" description="Malonyl-CoA:ACP transacylase (MAT)" evidence="6">
    <location>
        <begin position="1"/>
        <end position="274"/>
    </location>
</feature>
<evidence type="ECO:0000259" key="6">
    <source>
        <dbReference type="SMART" id="SM00827"/>
    </source>
</evidence>
<dbReference type="GO" id="GO:0005829">
    <property type="term" value="C:cytosol"/>
    <property type="evidence" value="ECO:0007669"/>
    <property type="project" value="TreeGrafter"/>
</dbReference>
<comment type="caution">
    <text evidence="7">The sequence shown here is derived from an EMBL/GenBank/DDBJ whole genome shotgun (WGS) entry which is preliminary data.</text>
</comment>
<dbReference type="InterPro" id="IPR024925">
    <property type="entry name" value="Malonyl_CoA-ACP_transAc"/>
</dbReference>
<dbReference type="InterPro" id="IPR050858">
    <property type="entry name" value="Mal-CoA-ACP_Trans/PKS_FabD"/>
</dbReference>
<evidence type="ECO:0000256" key="4">
    <source>
        <dbReference type="PIRNR" id="PIRNR000446"/>
    </source>
</evidence>
<dbReference type="InterPro" id="IPR014043">
    <property type="entry name" value="Acyl_transferase_dom"/>
</dbReference>
<dbReference type="NCBIfam" id="TIGR00128">
    <property type="entry name" value="fabD"/>
    <property type="match status" value="1"/>
</dbReference>
<evidence type="ECO:0000313" key="8">
    <source>
        <dbReference type="Proteomes" id="UP000248857"/>
    </source>
</evidence>
<sequence length="276" mass="29712">MGLDLTETEHGQKRFQEAAEILGWSVVDVCKGDEERLSQTNYTQPCLYVISAILADLLQEQGIRPAVVAGHSLGEYVALYVAGVFDFAAGLSLVKRRSELMSQASDGKMAALMGFDREQLDLHAQKIDDVVLANDNHSGQVVISGSPAAVDELLSNIKVKRAMTLKVGGAFHSPLMAAAATEYKADLDAVAFQPAQIPVISNVEPAPETDPEVLKDRLMKQITGPVRWRETCLQFNDLGIEQVTEVGPGKVLTGLAKRTCKGVDLVNVNSVADLPA</sequence>
<name>A0A2W1JK51_9CYAN</name>
<dbReference type="PANTHER" id="PTHR42681">
    <property type="entry name" value="MALONYL-COA-ACYL CARRIER PROTEIN TRANSACYLASE, MITOCHONDRIAL"/>
    <property type="match status" value="1"/>
</dbReference>
<dbReference type="GO" id="GO:0006633">
    <property type="term" value="P:fatty acid biosynthetic process"/>
    <property type="evidence" value="ECO:0007669"/>
    <property type="project" value="TreeGrafter"/>
</dbReference>
<evidence type="ECO:0000256" key="2">
    <source>
        <dbReference type="ARBA" id="ARBA00023315"/>
    </source>
</evidence>
<dbReference type="SMART" id="SM00827">
    <property type="entry name" value="PKS_AT"/>
    <property type="match status" value="1"/>
</dbReference>
<keyword evidence="2 4" id="KW-0012">Acyltransferase</keyword>
<dbReference type="Gene3D" id="3.30.70.250">
    <property type="entry name" value="Malonyl-CoA ACP transacylase, ACP-binding"/>
    <property type="match status" value="1"/>
</dbReference>
<reference evidence="7 8" key="1">
    <citation type="journal article" date="2018" name="Sci. Rep.">
        <title>A novel species of the marine cyanobacterium Acaryochloris with a unique pigment content and lifestyle.</title>
        <authorList>
            <person name="Partensky F."/>
            <person name="Six C."/>
            <person name="Ratin M."/>
            <person name="Garczarek L."/>
            <person name="Vaulot D."/>
            <person name="Probert I."/>
            <person name="Calteau A."/>
            <person name="Gourvil P."/>
            <person name="Marie D."/>
            <person name="Grebert T."/>
            <person name="Bouchier C."/>
            <person name="Le Panse S."/>
            <person name="Gachenot M."/>
            <person name="Rodriguez F."/>
            <person name="Garrido J.L."/>
        </authorList>
    </citation>
    <scope>NUCLEOTIDE SEQUENCE [LARGE SCALE GENOMIC DNA]</scope>
    <source>
        <strain evidence="7 8">RCC1774</strain>
    </source>
</reference>
<dbReference type="SUPFAM" id="SSF52151">
    <property type="entry name" value="FabD/lysophospholipase-like"/>
    <property type="match status" value="1"/>
</dbReference>
<feature type="active site" evidence="5">
    <location>
        <position position="172"/>
    </location>
</feature>
<evidence type="ECO:0000256" key="3">
    <source>
        <dbReference type="ARBA" id="ARBA00048462"/>
    </source>
</evidence>
<evidence type="ECO:0000313" key="7">
    <source>
        <dbReference type="EMBL" id="PZD71362.1"/>
    </source>
</evidence>
<dbReference type="AlphaFoldDB" id="A0A2W1JK51"/>
<dbReference type="InterPro" id="IPR001227">
    <property type="entry name" value="Ac_transferase_dom_sf"/>
</dbReference>
<accession>A0A2W1JK51</accession>
<evidence type="ECO:0000256" key="1">
    <source>
        <dbReference type="ARBA" id="ARBA00022679"/>
    </source>
</evidence>
<gene>
    <name evidence="7" type="primary">fabD_2</name>
    <name evidence="7" type="ORF">C1752_06641</name>
</gene>
<feature type="active site" evidence="5">
    <location>
        <position position="72"/>
    </location>
</feature>